<dbReference type="AlphaFoldDB" id="A0A5C6N3D7"/>
<evidence type="ECO:0000313" key="2">
    <source>
        <dbReference type="Proteomes" id="UP000324091"/>
    </source>
</evidence>
<proteinExistence type="predicted"/>
<evidence type="ECO:0000313" key="1">
    <source>
        <dbReference type="EMBL" id="TWW60237.1"/>
    </source>
</evidence>
<dbReference type="EMBL" id="RHFK02000018">
    <property type="protein sequence ID" value="TWW60237.1"/>
    <property type="molecule type" value="Genomic_DNA"/>
</dbReference>
<organism evidence="1 2">
    <name type="scientific">Takifugu flavidus</name>
    <name type="common">sansaifugu</name>
    <dbReference type="NCBI Taxonomy" id="433684"/>
    <lineage>
        <taxon>Eukaryota</taxon>
        <taxon>Metazoa</taxon>
        <taxon>Chordata</taxon>
        <taxon>Craniata</taxon>
        <taxon>Vertebrata</taxon>
        <taxon>Euteleostomi</taxon>
        <taxon>Actinopterygii</taxon>
        <taxon>Neopterygii</taxon>
        <taxon>Teleostei</taxon>
        <taxon>Neoteleostei</taxon>
        <taxon>Acanthomorphata</taxon>
        <taxon>Eupercaria</taxon>
        <taxon>Tetraodontiformes</taxon>
        <taxon>Tetradontoidea</taxon>
        <taxon>Tetraodontidae</taxon>
        <taxon>Takifugu</taxon>
    </lineage>
</organism>
<accession>A0A5C6N3D7</accession>
<sequence>MNFHGVTSMIKTNGKDANLQMHPTASSTVLVRFLTDPITVNTGLRLDNLHTHGPHSLHAPPGRVFGPCCCFTAPTCSSAESPFCQNTPIAVRAGLEAKQHQPPPTQFHLPWSLKPTSHTTRQNKTLVVVELVRVREDPMRLNPPKTPMCLWPCHTPEKAIAHLLTR</sequence>
<reference evidence="1 2" key="1">
    <citation type="submission" date="2019-04" db="EMBL/GenBank/DDBJ databases">
        <title>Chromosome genome assembly for Takifugu flavidus.</title>
        <authorList>
            <person name="Xiao S."/>
        </authorList>
    </citation>
    <scope>NUCLEOTIDE SEQUENCE [LARGE SCALE GENOMIC DNA]</scope>
    <source>
        <strain evidence="1">HTHZ2018</strain>
        <tissue evidence="1">Muscle</tissue>
    </source>
</reference>
<protein>
    <submittedName>
        <fullName evidence="1">Uncharacterized protein</fullName>
    </submittedName>
</protein>
<dbReference type="Proteomes" id="UP000324091">
    <property type="component" value="Chromosome 5"/>
</dbReference>
<name>A0A5C6N3D7_9TELE</name>
<gene>
    <name evidence="1" type="ORF">D4764_05G0003270</name>
</gene>
<keyword evidence="2" id="KW-1185">Reference proteome</keyword>
<comment type="caution">
    <text evidence="1">The sequence shown here is derived from an EMBL/GenBank/DDBJ whole genome shotgun (WGS) entry which is preliminary data.</text>
</comment>